<dbReference type="Proteomes" id="UP001497382">
    <property type="component" value="Unassembled WGS sequence"/>
</dbReference>
<accession>A0AAV2B4A1</accession>
<protein>
    <submittedName>
        <fullName evidence="1">Uncharacterized protein</fullName>
    </submittedName>
</protein>
<comment type="caution">
    <text evidence="1">The sequence shown here is derived from an EMBL/GenBank/DDBJ whole genome shotgun (WGS) entry which is preliminary data.</text>
</comment>
<dbReference type="AlphaFoldDB" id="A0AAV2B4A1"/>
<organism evidence="1 2">
    <name type="scientific">Larinioides sclopetarius</name>
    <dbReference type="NCBI Taxonomy" id="280406"/>
    <lineage>
        <taxon>Eukaryota</taxon>
        <taxon>Metazoa</taxon>
        <taxon>Ecdysozoa</taxon>
        <taxon>Arthropoda</taxon>
        <taxon>Chelicerata</taxon>
        <taxon>Arachnida</taxon>
        <taxon>Araneae</taxon>
        <taxon>Araneomorphae</taxon>
        <taxon>Entelegynae</taxon>
        <taxon>Araneoidea</taxon>
        <taxon>Araneidae</taxon>
        <taxon>Larinioides</taxon>
    </lineage>
</organism>
<name>A0AAV2B4A1_9ARAC</name>
<evidence type="ECO:0000313" key="2">
    <source>
        <dbReference type="Proteomes" id="UP001497382"/>
    </source>
</evidence>
<evidence type="ECO:0000313" key="1">
    <source>
        <dbReference type="EMBL" id="CAL1290475.1"/>
    </source>
</evidence>
<gene>
    <name evidence="1" type="ORF">LARSCL_LOCUS16510</name>
</gene>
<dbReference type="EMBL" id="CAXIEN010000265">
    <property type="protein sequence ID" value="CAL1290475.1"/>
    <property type="molecule type" value="Genomic_DNA"/>
</dbReference>
<sequence length="113" mass="12812">MLLMFSSALSSIKQNSLHSFSQSILKGTTFLAPPGGLVLFWSLITDCYLHLACPLPLQCSAFLFSDLSTITREHCQFQDEQMSRRRHRVAGQRRRGKDTKEIPIIPKNCKPFA</sequence>
<proteinExistence type="predicted"/>
<keyword evidence="2" id="KW-1185">Reference proteome</keyword>
<reference evidence="1 2" key="1">
    <citation type="submission" date="2024-04" db="EMBL/GenBank/DDBJ databases">
        <authorList>
            <person name="Rising A."/>
            <person name="Reimegard J."/>
            <person name="Sonavane S."/>
            <person name="Akerstrom W."/>
            <person name="Nylinder S."/>
            <person name="Hedman E."/>
            <person name="Kallberg Y."/>
        </authorList>
    </citation>
    <scope>NUCLEOTIDE SEQUENCE [LARGE SCALE GENOMIC DNA]</scope>
</reference>
<feature type="non-terminal residue" evidence="1">
    <location>
        <position position="113"/>
    </location>
</feature>